<evidence type="ECO:0000259" key="1">
    <source>
        <dbReference type="SMART" id="SM01058"/>
    </source>
</evidence>
<protein>
    <submittedName>
        <fullName evidence="2">CarD family transcriptional regulator</fullName>
    </submittedName>
</protein>
<keyword evidence="3" id="KW-1185">Reference proteome</keyword>
<dbReference type="PANTHER" id="PTHR38447:SF1">
    <property type="entry name" value="RNA POLYMERASE-BINDING TRANSCRIPTION FACTOR CARD"/>
    <property type="match status" value="1"/>
</dbReference>
<accession>A0ABV8A7Y7</accession>
<dbReference type="Gene3D" id="1.20.58.1290">
    <property type="entry name" value="CarD-like, C-terminal domain"/>
    <property type="match status" value="1"/>
</dbReference>
<dbReference type="SUPFAM" id="SSF141259">
    <property type="entry name" value="CarD-like"/>
    <property type="match status" value="1"/>
</dbReference>
<dbReference type="Proteomes" id="UP001595748">
    <property type="component" value="Unassembled WGS sequence"/>
</dbReference>
<dbReference type="RefSeq" id="WP_380078119.1">
    <property type="nucleotide sequence ID" value="NZ_JBHRZF010000135.1"/>
</dbReference>
<name>A0ABV8A7Y7_9DEIO</name>
<dbReference type="SMART" id="SM01058">
    <property type="entry name" value="CarD_TRCF"/>
    <property type="match status" value="1"/>
</dbReference>
<dbReference type="Gene3D" id="2.40.10.170">
    <property type="match status" value="1"/>
</dbReference>
<gene>
    <name evidence="2" type="ORF">ACFOPQ_11245</name>
</gene>
<dbReference type="InterPro" id="IPR048792">
    <property type="entry name" value="CarD_C"/>
</dbReference>
<reference evidence="3" key="1">
    <citation type="journal article" date="2019" name="Int. J. Syst. Evol. Microbiol.">
        <title>The Global Catalogue of Microorganisms (GCM) 10K type strain sequencing project: providing services to taxonomists for standard genome sequencing and annotation.</title>
        <authorList>
            <consortium name="The Broad Institute Genomics Platform"/>
            <consortium name="The Broad Institute Genome Sequencing Center for Infectious Disease"/>
            <person name="Wu L."/>
            <person name="Ma J."/>
        </authorList>
    </citation>
    <scope>NUCLEOTIDE SEQUENCE [LARGE SCALE GENOMIC DNA]</scope>
    <source>
        <strain evidence="3">CCTCC AB 2013263</strain>
    </source>
</reference>
<comment type="caution">
    <text evidence="2">The sequence shown here is derived from an EMBL/GenBank/DDBJ whole genome shotgun (WGS) entry which is preliminary data.</text>
</comment>
<dbReference type="PANTHER" id="PTHR38447">
    <property type="entry name" value="TRANSCRIPTION FACTOR YDEB-RELATED"/>
    <property type="match status" value="1"/>
</dbReference>
<dbReference type="EMBL" id="JBHRZF010000135">
    <property type="protein sequence ID" value="MFC3861335.1"/>
    <property type="molecule type" value="Genomic_DNA"/>
</dbReference>
<dbReference type="InterPro" id="IPR036101">
    <property type="entry name" value="CarD-like/TRCF_RID_sf"/>
</dbReference>
<feature type="domain" description="CarD-like/TRCF RNAP-interacting" evidence="1">
    <location>
        <begin position="8"/>
        <end position="118"/>
    </location>
</feature>
<proteinExistence type="predicted"/>
<dbReference type="Pfam" id="PF02559">
    <property type="entry name" value="CarD_TRCF_RID"/>
    <property type="match status" value="1"/>
</dbReference>
<dbReference type="InterPro" id="IPR052531">
    <property type="entry name" value="CarD-like_regulator"/>
</dbReference>
<evidence type="ECO:0000313" key="3">
    <source>
        <dbReference type="Proteomes" id="UP001595748"/>
    </source>
</evidence>
<sequence length="171" mass="19353">MIVLKQTAFQTGDRVVLPPYGIGMICGTCARPLGSEMHTYYQIEFQHTSSRAYVPVESPSLTGMRPALTPPDLPRLLDALQNGELDLPRQWSVRYQRVTVILASGEPYELAAMIGQFHRWNVKRALPDLDRQAFRKAIKLLIQEIEGLQGKTAETVHLFLERALIEPRNVN</sequence>
<evidence type="ECO:0000313" key="2">
    <source>
        <dbReference type="EMBL" id="MFC3861335.1"/>
    </source>
</evidence>
<dbReference type="InterPro" id="IPR042215">
    <property type="entry name" value="CarD-like_C"/>
</dbReference>
<organism evidence="2 3">
    <name type="scientific">Deinococcus antarcticus</name>
    <dbReference type="NCBI Taxonomy" id="1298767"/>
    <lineage>
        <taxon>Bacteria</taxon>
        <taxon>Thermotogati</taxon>
        <taxon>Deinococcota</taxon>
        <taxon>Deinococci</taxon>
        <taxon>Deinococcales</taxon>
        <taxon>Deinococcaceae</taxon>
        <taxon>Deinococcus</taxon>
    </lineage>
</organism>
<dbReference type="Pfam" id="PF21095">
    <property type="entry name" value="CarD_C"/>
    <property type="match status" value="1"/>
</dbReference>
<dbReference type="InterPro" id="IPR003711">
    <property type="entry name" value="CarD-like/TRCF_RID"/>
</dbReference>